<protein>
    <submittedName>
        <fullName evidence="2">Uncharacterized protein</fullName>
    </submittedName>
</protein>
<accession>A0A9P1I937</accession>
<reference evidence="2" key="1">
    <citation type="submission" date="2022-11" db="EMBL/GenBank/DDBJ databases">
        <authorList>
            <person name="Kikuchi T."/>
        </authorList>
    </citation>
    <scope>NUCLEOTIDE SEQUENCE</scope>
    <source>
        <strain evidence="2">PS1010</strain>
    </source>
</reference>
<evidence type="ECO:0000313" key="2">
    <source>
        <dbReference type="EMBL" id="CAI5440659.1"/>
    </source>
</evidence>
<comment type="caution">
    <text evidence="2">The sequence shown here is derived from an EMBL/GenBank/DDBJ whole genome shotgun (WGS) entry which is preliminary data.</text>
</comment>
<feature type="compositionally biased region" description="Low complexity" evidence="1">
    <location>
        <begin position="200"/>
        <end position="214"/>
    </location>
</feature>
<dbReference type="OrthoDB" id="5840960at2759"/>
<evidence type="ECO:0000256" key="1">
    <source>
        <dbReference type="SAM" id="MobiDB-lite"/>
    </source>
</evidence>
<gene>
    <name evidence="2" type="ORF">CAMP_LOCUS3296</name>
</gene>
<sequence>MQRNIMHEINDSVSRMIDNIGFTEVTRGAHNKLVRKLIEIMQRTTGTLKMFMENADIQGDMLRDRDLMAVLKFENVNIPKLMDYMKQVLPFPPEEEIEEDVLKNEEFKEEEAVEIMEVDGNQNKIENEKEEEVQVKKRFEDLPKFDDQNAIDLGFICYKPVILPLPQAVFKNRNPAAKFSTSVPDLHRFSEFPAPTFIVPTTKTNNNSRSSTTSRKPRGSYTAKRNYLKKHENRLRLEQNAQLAKEKMEEQMRRDELRSRLRRKPEKKFIECEKGRLVMRIPKALLPKPIPKIKIRYQKLSKTQMKITSITTQNGYKKMNVLSKVTPRNAKN</sequence>
<proteinExistence type="predicted"/>
<dbReference type="Proteomes" id="UP001152747">
    <property type="component" value="Unassembled WGS sequence"/>
</dbReference>
<feature type="region of interest" description="Disordered" evidence="1">
    <location>
        <begin position="198"/>
        <end position="223"/>
    </location>
</feature>
<name>A0A9P1I937_9PELO</name>
<evidence type="ECO:0000313" key="3">
    <source>
        <dbReference type="Proteomes" id="UP001152747"/>
    </source>
</evidence>
<organism evidence="2 3">
    <name type="scientific">Caenorhabditis angaria</name>
    <dbReference type="NCBI Taxonomy" id="860376"/>
    <lineage>
        <taxon>Eukaryota</taxon>
        <taxon>Metazoa</taxon>
        <taxon>Ecdysozoa</taxon>
        <taxon>Nematoda</taxon>
        <taxon>Chromadorea</taxon>
        <taxon>Rhabditida</taxon>
        <taxon>Rhabditina</taxon>
        <taxon>Rhabditomorpha</taxon>
        <taxon>Rhabditoidea</taxon>
        <taxon>Rhabditidae</taxon>
        <taxon>Peloderinae</taxon>
        <taxon>Caenorhabditis</taxon>
    </lineage>
</organism>
<dbReference type="AlphaFoldDB" id="A0A9P1I937"/>
<keyword evidence="3" id="KW-1185">Reference proteome</keyword>
<dbReference type="EMBL" id="CANHGI010000002">
    <property type="protein sequence ID" value="CAI5440659.1"/>
    <property type="molecule type" value="Genomic_DNA"/>
</dbReference>